<accession>A0AAD8YGJ6</accession>
<reference evidence="2" key="1">
    <citation type="submission" date="2023-06" db="EMBL/GenBank/DDBJ databases">
        <title>Survivors Of The Sea: Transcriptome response of Skeletonema marinoi to long-term dormancy.</title>
        <authorList>
            <person name="Pinder M.I.M."/>
            <person name="Kourtchenko O."/>
            <person name="Robertson E.K."/>
            <person name="Larsson T."/>
            <person name="Maumus F."/>
            <person name="Osuna-Cruz C.M."/>
            <person name="Vancaester E."/>
            <person name="Stenow R."/>
            <person name="Vandepoele K."/>
            <person name="Ploug H."/>
            <person name="Bruchert V."/>
            <person name="Godhe A."/>
            <person name="Topel M."/>
        </authorList>
    </citation>
    <scope>NUCLEOTIDE SEQUENCE</scope>
    <source>
        <strain evidence="2">R05AC</strain>
    </source>
</reference>
<evidence type="ECO:0000313" key="2">
    <source>
        <dbReference type="EMBL" id="KAK1745868.1"/>
    </source>
</evidence>
<dbReference type="Proteomes" id="UP001224775">
    <property type="component" value="Unassembled WGS sequence"/>
</dbReference>
<evidence type="ECO:0000313" key="3">
    <source>
        <dbReference type="Proteomes" id="UP001224775"/>
    </source>
</evidence>
<organism evidence="2 3">
    <name type="scientific">Skeletonema marinoi</name>
    <dbReference type="NCBI Taxonomy" id="267567"/>
    <lineage>
        <taxon>Eukaryota</taxon>
        <taxon>Sar</taxon>
        <taxon>Stramenopiles</taxon>
        <taxon>Ochrophyta</taxon>
        <taxon>Bacillariophyta</taxon>
        <taxon>Coscinodiscophyceae</taxon>
        <taxon>Thalassiosirophycidae</taxon>
        <taxon>Thalassiosirales</taxon>
        <taxon>Skeletonemataceae</taxon>
        <taxon>Skeletonema</taxon>
        <taxon>Skeletonema marinoi-dohrnii complex</taxon>
    </lineage>
</organism>
<dbReference type="AlphaFoldDB" id="A0AAD8YGJ6"/>
<comment type="caution">
    <text evidence="2">The sequence shown here is derived from an EMBL/GenBank/DDBJ whole genome shotgun (WGS) entry which is preliminary data.</text>
</comment>
<gene>
    <name evidence="2" type="ORF">QTG54_003792</name>
</gene>
<keyword evidence="3" id="KW-1185">Reference proteome</keyword>
<feature type="compositionally biased region" description="Basic and acidic residues" evidence="1">
    <location>
        <begin position="1"/>
        <end position="11"/>
    </location>
</feature>
<sequence length="351" mass="40144">MVSVSEHEGDFPTKSPFKKLRATYNPNNPKPPVQEVRRTATNWQITPTRRRWLSIMSDDKDAQGEGDEVEQQEVLASMGDRNKESTSPVSMVRWRGHLVSEKEAKILKHVFDDMQDHFGNRKCESPNIKFNFDPSLFLCKNEPYTYRSHPDPTPRDRWHGELDFTYTINHETYNMDYIAIDNVYFDLNPKYDGEGKQIKDYGHSWIYVYVPDEVMSKVKQYFYTGTGWSPSDEGLADDLNAELVSIPAKIYPAPNPEPSFWTRDVEDRANLSFTRVGSVQSVAKDADYQKIHRGIGVFAMSADVPGRENRKPTPDYEDAQLMFTLISARTFGPAVAVAPVVYAPRLRSPAS</sequence>
<feature type="region of interest" description="Disordered" evidence="1">
    <location>
        <begin position="1"/>
        <end position="41"/>
    </location>
</feature>
<evidence type="ECO:0000256" key="1">
    <source>
        <dbReference type="SAM" id="MobiDB-lite"/>
    </source>
</evidence>
<protein>
    <submittedName>
        <fullName evidence="2">Uncharacterized protein</fullName>
    </submittedName>
</protein>
<dbReference type="EMBL" id="JATAAI010000005">
    <property type="protein sequence ID" value="KAK1745868.1"/>
    <property type="molecule type" value="Genomic_DNA"/>
</dbReference>
<proteinExistence type="predicted"/>
<name>A0AAD8YGJ6_9STRA</name>